<dbReference type="Proteomes" id="UP000215914">
    <property type="component" value="Chromosome 14"/>
</dbReference>
<reference evidence="3" key="3">
    <citation type="submission" date="2020-06" db="EMBL/GenBank/DDBJ databases">
        <title>Helianthus annuus Genome sequencing and assembly Release 2.</title>
        <authorList>
            <person name="Gouzy J."/>
            <person name="Langlade N."/>
            <person name="Munos S."/>
        </authorList>
    </citation>
    <scope>NUCLEOTIDE SEQUENCE</scope>
    <source>
        <tissue evidence="3">Leaves</tissue>
    </source>
</reference>
<dbReference type="EMBL" id="CM007903">
    <property type="protein sequence ID" value="OTF99265.1"/>
    <property type="molecule type" value="Genomic_DNA"/>
</dbReference>
<dbReference type="OrthoDB" id="10390205at2759"/>
<accession>A0A251SLV9</accession>
<reference evidence="4" key="2">
    <citation type="submission" date="2017-02" db="EMBL/GenBank/DDBJ databases">
        <title>Sunflower complete genome.</title>
        <authorList>
            <person name="Langlade N."/>
            <person name="Munos S."/>
        </authorList>
    </citation>
    <scope>NUCLEOTIDE SEQUENCE [LARGE SCALE GENOMIC DNA]</scope>
    <source>
        <tissue evidence="4">Leaves</tissue>
    </source>
</reference>
<keyword evidence="5" id="KW-1185">Reference proteome</keyword>
<evidence type="ECO:0000256" key="2">
    <source>
        <dbReference type="SAM" id="Phobius"/>
    </source>
</evidence>
<organism evidence="4 5">
    <name type="scientific">Helianthus annuus</name>
    <name type="common">Common sunflower</name>
    <dbReference type="NCBI Taxonomy" id="4232"/>
    <lineage>
        <taxon>Eukaryota</taxon>
        <taxon>Viridiplantae</taxon>
        <taxon>Streptophyta</taxon>
        <taxon>Embryophyta</taxon>
        <taxon>Tracheophyta</taxon>
        <taxon>Spermatophyta</taxon>
        <taxon>Magnoliopsida</taxon>
        <taxon>eudicotyledons</taxon>
        <taxon>Gunneridae</taxon>
        <taxon>Pentapetalae</taxon>
        <taxon>asterids</taxon>
        <taxon>campanulids</taxon>
        <taxon>Asterales</taxon>
        <taxon>Asteraceae</taxon>
        <taxon>Asteroideae</taxon>
        <taxon>Heliantheae alliance</taxon>
        <taxon>Heliantheae</taxon>
        <taxon>Helianthus</taxon>
    </lineage>
</organism>
<feature type="compositionally biased region" description="Basic and acidic residues" evidence="1">
    <location>
        <begin position="1"/>
        <end position="10"/>
    </location>
</feature>
<dbReference type="AlphaFoldDB" id="A0A251SLV9"/>
<name>A0A251SLV9_HELAN</name>
<feature type="transmembrane region" description="Helical" evidence="2">
    <location>
        <begin position="77"/>
        <end position="101"/>
    </location>
</feature>
<proteinExistence type="predicted"/>
<evidence type="ECO:0000313" key="3">
    <source>
        <dbReference type="EMBL" id="KAF5770345.1"/>
    </source>
</evidence>
<gene>
    <name evidence="4" type="ORF">HannXRQ_Chr14g0454631</name>
    <name evidence="3" type="ORF">HanXRQr2_Chr14g0658411</name>
</gene>
<dbReference type="EMBL" id="MNCJ02000329">
    <property type="protein sequence ID" value="KAF5770345.1"/>
    <property type="molecule type" value="Genomic_DNA"/>
</dbReference>
<dbReference type="Gramene" id="mRNA:HanXRQr2_Chr14g0658411">
    <property type="protein sequence ID" value="mRNA:HanXRQr2_Chr14g0658411"/>
    <property type="gene ID" value="HanXRQr2_Chr14g0658411"/>
</dbReference>
<sequence length="140" mass="15493">MSNLDEDSRLLKSQGGETALNEKSATSNRPPPPTGDRTKLWYATFAFSLLVIYNLLVQVLRWKYKGKTQTCFETQKVLINTSITAFLIAGLTLTLSLQYYITSPTRKPLSSPVLARIIKIVFSASAFVAHASLVAILIID</sequence>
<feature type="transmembrane region" description="Helical" evidence="2">
    <location>
        <begin position="40"/>
        <end position="57"/>
    </location>
</feature>
<evidence type="ECO:0000313" key="5">
    <source>
        <dbReference type="Proteomes" id="UP000215914"/>
    </source>
</evidence>
<feature type="region of interest" description="Disordered" evidence="1">
    <location>
        <begin position="1"/>
        <end position="34"/>
    </location>
</feature>
<dbReference type="InParanoid" id="A0A251SLV9"/>
<reference evidence="3 5" key="1">
    <citation type="journal article" date="2017" name="Nature">
        <title>The sunflower genome provides insights into oil metabolism, flowering and Asterid evolution.</title>
        <authorList>
            <person name="Badouin H."/>
            <person name="Gouzy J."/>
            <person name="Grassa C.J."/>
            <person name="Murat F."/>
            <person name="Staton S.E."/>
            <person name="Cottret L."/>
            <person name="Lelandais-Briere C."/>
            <person name="Owens G.L."/>
            <person name="Carrere S."/>
            <person name="Mayjonade B."/>
            <person name="Legrand L."/>
            <person name="Gill N."/>
            <person name="Kane N.C."/>
            <person name="Bowers J.E."/>
            <person name="Hubner S."/>
            <person name="Bellec A."/>
            <person name="Berard A."/>
            <person name="Berges H."/>
            <person name="Blanchet N."/>
            <person name="Boniface M.C."/>
            <person name="Brunel D."/>
            <person name="Catrice O."/>
            <person name="Chaidir N."/>
            <person name="Claudel C."/>
            <person name="Donnadieu C."/>
            <person name="Faraut T."/>
            <person name="Fievet G."/>
            <person name="Helmstetter N."/>
            <person name="King M."/>
            <person name="Knapp S.J."/>
            <person name="Lai Z."/>
            <person name="Le Paslier M.C."/>
            <person name="Lippi Y."/>
            <person name="Lorenzon L."/>
            <person name="Mandel J.R."/>
            <person name="Marage G."/>
            <person name="Marchand G."/>
            <person name="Marquand E."/>
            <person name="Bret-Mestries E."/>
            <person name="Morien E."/>
            <person name="Nambeesan S."/>
            <person name="Nguyen T."/>
            <person name="Pegot-Espagnet P."/>
            <person name="Pouilly N."/>
            <person name="Raftis F."/>
            <person name="Sallet E."/>
            <person name="Schiex T."/>
            <person name="Thomas J."/>
            <person name="Vandecasteele C."/>
            <person name="Vares D."/>
            <person name="Vear F."/>
            <person name="Vautrin S."/>
            <person name="Crespi M."/>
            <person name="Mangin B."/>
            <person name="Burke J.M."/>
            <person name="Salse J."/>
            <person name="Munos S."/>
            <person name="Vincourt P."/>
            <person name="Rieseberg L.H."/>
            <person name="Langlade N.B."/>
        </authorList>
    </citation>
    <scope>NUCLEOTIDE SEQUENCE [LARGE SCALE GENOMIC DNA]</scope>
    <source>
        <strain evidence="5">cv. SF193</strain>
        <tissue evidence="3">Leaves</tissue>
    </source>
</reference>
<keyword evidence="2" id="KW-1133">Transmembrane helix</keyword>
<evidence type="ECO:0000313" key="4">
    <source>
        <dbReference type="EMBL" id="OTF99265.1"/>
    </source>
</evidence>
<protein>
    <submittedName>
        <fullName evidence="4">Uncharacterized protein</fullName>
    </submittedName>
</protein>
<keyword evidence="2" id="KW-0472">Membrane</keyword>
<keyword evidence="2" id="KW-0812">Transmembrane</keyword>
<feature type="transmembrane region" description="Helical" evidence="2">
    <location>
        <begin position="113"/>
        <end position="139"/>
    </location>
</feature>
<evidence type="ECO:0000256" key="1">
    <source>
        <dbReference type="SAM" id="MobiDB-lite"/>
    </source>
</evidence>